<feature type="transmembrane region" description="Helical" evidence="1">
    <location>
        <begin position="79"/>
        <end position="103"/>
    </location>
</feature>
<evidence type="ECO:0008006" key="4">
    <source>
        <dbReference type="Google" id="ProtNLM"/>
    </source>
</evidence>
<name>A0A1H0LZH1_9ACTN</name>
<dbReference type="AlphaFoldDB" id="A0A1H0LZH1"/>
<protein>
    <recommendedName>
        <fullName evidence="4">DUF1772 domain-containing protein</fullName>
    </recommendedName>
</protein>
<dbReference type="Proteomes" id="UP000199088">
    <property type="component" value="Unassembled WGS sequence"/>
</dbReference>
<dbReference type="STRING" id="1052260.SAMN05660199_02472"/>
<sequence length="143" mass="14892">MGPMLLTVVHLVLVAAYAGFQWTVRVLVYPQFAGVGPGFAAYERAHQRRVTRVVGPLFVGQGVTTLWLLVLVLRGEAPAGPVVVGAACLAVVLGVTALGAVPLHRVLDAGWDAAAHRRLLRVDSVRVAAASAGVLAAAWLVLG</sequence>
<evidence type="ECO:0000313" key="2">
    <source>
        <dbReference type="EMBL" id="SDO73504.1"/>
    </source>
</evidence>
<dbReference type="EMBL" id="FNIR01000007">
    <property type="protein sequence ID" value="SDO73504.1"/>
    <property type="molecule type" value="Genomic_DNA"/>
</dbReference>
<evidence type="ECO:0000313" key="3">
    <source>
        <dbReference type="Proteomes" id="UP000199088"/>
    </source>
</evidence>
<keyword evidence="3" id="KW-1185">Reference proteome</keyword>
<feature type="transmembrane region" description="Helical" evidence="1">
    <location>
        <begin position="124"/>
        <end position="142"/>
    </location>
</feature>
<proteinExistence type="predicted"/>
<organism evidence="2 3">
    <name type="scientific">Klenkia soli</name>
    <dbReference type="NCBI Taxonomy" id="1052260"/>
    <lineage>
        <taxon>Bacteria</taxon>
        <taxon>Bacillati</taxon>
        <taxon>Actinomycetota</taxon>
        <taxon>Actinomycetes</taxon>
        <taxon>Geodermatophilales</taxon>
        <taxon>Geodermatophilaceae</taxon>
        <taxon>Klenkia</taxon>
    </lineage>
</organism>
<keyword evidence="1" id="KW-1133">Transmembrane helix</keyword>
<dbReference type="RefSeq" id="WP_242654032.1">
    <property type="nucleotide sequence ID" value="NZ_FNIR01000007.1"/>
</dbReference>
<gene>
    <name evidence="2" type="ORF">SAMN05660199_02472</name>
</gene>
<accession>A0A1H0LZH1</accession>
<keyword evidence="1" id="KW-0812">Transmembrane</keyword>
<evidence type="ECO:0000256" key="1">
    <source>
        <dbReference type="SAM" id="Phobius"/>
    </source>
</evidence>
<keyword evidence="1" id="KW-0472">Membrane</keyword>
<reference evidence="3" key="1">
    <citation type="submission" date="2016-10" db="EMBL/GenBank/DDBJ databases">
        <authorList>
            <person name="Varghese N."/>
            <person name="Submissions S."/>
        </authorList>
    </citation>
    <scope>NUCLEOTIDE SEQUENCE [LARGE SCALE GENOMIC DNA]</scope>
    <source>
        <strain evidence="3">DSM 45843</strain>
    </source>
</reference>
<feature type="transmembrane region" description="Helical" evidence="1">
    <location>
        <begin position="54"/>
        <end position="73"/>
    </location>
</feature>